<protein>
    <submittedName>
        <fullName evidence="1">Uncharacterized protein</fullName>
    </submittedName>
</protein>
<dbReference type="AlphaFoldDB" id="A0A7C9EBS1"/>
<evidence type="ECO:0000313" key="1">
    <source>
        <dbReference type="EMBL" id="MBA4661466.1"/>
    </source>
</evidence>
<dbReference type="EMBL" id="GISG01212320">
    <property type="protein sequence ID" value="MBA4661466.1"/>
    <property type="molecule type" value="Transcribed_RNA"/>
</dbReference>
<proteinExistence type="predicted"/>
<name>A0A7C9EBS1_OPUST</name>
<reference evidence="1" key="1">
    <citation type="journal article" date="2013" name="J. Plant Res.">
        <title>Effect of fungi and light on seed germination of three Opuntia species from semiarid lands of central Mexico.</title>
        <authorList>
            <person name="Delgado-Sanchez P."/>
            <person name="Jimenez-Bremont J.F."/>
            <person name="Guerrero-Gonzalez Mde L."/>
            <person name="Flores J."/>
        </authorList>
    </citation>
    <scope>NUCLEOTIDE SEQUENCE</scope>
    <source>
        <tissue evidence="1">Cladode</tissue>
    </source>
</reference>
<accession>A0A7C9EBS1</accession>
<sequence>MVIILFLLIMERKNIYVVFFYCSLSKNLQTIGSIQSYLIADTRGNLRDGFVRIHNSKSACIEYEVTFELFNTKKNAKEVVDISRRLYNEGIVYPYFMVFSRTLKLWVVCYERFTQYNFHGIPLYEDVQNLYLSTRWKEIIRSLSIQFTPLTQNILFNTQHVIFINILSFKNYTGIF</sequence>
<reference evidence="1" key="2">
    <citation type="submission" date="2020-07" db="EMBL/GenBank/DDBJ databases">
        <authorList>
            <person name="Vera ALvarez R."/>
            <person name="Arias-Moreno D.M."/>
            <person name="Jimenez-Jacinto V."/>
            <person name="Jimenez-Bremont J.F."/>
            <person name="Swaminathan K."/>
            <person name="Moose S.P."/>
            <person name="Guerrero-Gonzalez M.L."/>
            <person name="Marino-Ramirez L."/>
            <person name="Landsman D."/>
            <person name="Rodriguez-Kessler M."/>
            <person name="Delgado-Sanchez P."/>
        </authorList>
    </citation>
    <scope>NUCLEOTIDE SEQUENCE</scope>
    <source>
        <tissue evidence="1">Cladode</tissue>
    </source>
</reference>
<organism evidence="1">
    <name type="scientific">Opuntia streptacantha</name>
    <name type="common">Prickly pear cactus</name>
    <name type="synonym">Opuntia cardona</name>
    <dbReference type="NCBI Taxonomy" id="393608"/>
    <lineage>
        <taxon>Eukaryota</taxon>
        <taxon>Viridiplantae</taxon>
        <taxon>Streptophyta</taxon>
        <taxon>Embryophyta</taxon>
        <taxon>Tracheophyta</taxon>
        <taxon>Spermatophyta</taxon>
        <taxon>Magnoliopsida</taxon>
        <taxon>eudicotyledons</taxon>
        <taxon>Gunneridae</taxon>
        <taxon>Pentapetalae</taxon>
        <taxon>Caryophyllales</taxon>
        <taxon>Cactineae</taxon>
        <taxon>Cactaceae</taxon>
        <taxon>Opuntioideae</taxon>
        <taxon>Opuntia</taxon>
    </lineage>
</organism>